<accession>A0A918S9M7</accession>
<dbReference type="InterPro" id="IPR001173">
    <property type="entry name" value="Glyco_trans_2-like"/>
</dbReference>
<evidence type="ECO:0000313" key="3">
    <source>
        <dbReference type="Proteomes" id="UP000610456"/>
    </source>
</evidence>
<dbReference type="InterPro" id="IPR029044">
    <property type="entry name" value="Nucleotide-diphossugar_trans"/>
</dbReference>
<sequence>MIFSILKSLEVSRGKLKKNILLISIIIPTYNRKDSLSRSIKSVLDQTNEDWELIIIDDGSRDGTGEGLEPYLVDERVKYYYQPHQGVAVARNFGVEKSKGSYIVFLDSDDTFYPELIHFLQSCNISKYDLVCWEVLKIIDGKEELWKPRKLSRFYNNIQASFLAGSVGYKKSLFLKVGGYDPAMDFGENYELGFRISRENKLKIKIINKPLLKYNVDTGSRTSNSLDNRLKSGLHQYAKHKKEYEKHPKEKAQMAYIIGHVFEKKGEKDAALKYYKESWESGKSKLKALVKTIYLTIIK</sequence>
<comment type="caution">
    <text evidence="2">The sequence shown here is derived from an EMBL/GenBank/DDBJ whole genome shotgun (WGS) entry which is preliminary data.</text>
</comment>
<evidence type="ECO:0000259" key="1">
    <source>
        <dbReference type="Pfam" id="PF00535"/>
    </source>
</evidence>
<dbReference type="EMBL" id="BMXB01000002">
    <property type="protein sequence ID" value="GHA30348.1"/>
    <property type="molecule type" value="Genomic_DNA"/>
</dbReference>
<protein>
    <submittedName>
        <fullName evidence="2">Glycosyl transferase</fullName>
    </submittedName>
</protein>
<gene>
    <name evidence="2" type="ORF">GCM10007103_09630</name>
</gene>
<dbReference type="SUPFAM" id="SSF53448">
    <property type="entry name" value="Nucleotide-diphospho-sugar transferases"/>
    <property type="match status" value="1"/>
</dbReference>
<dbReference type="AlphaFoldDB" id="A0A918S9M7"/>
<reference evidence="2" key="1">
    <citation type="journal article" date="2014" name="Int. J. Syst. Evol. Microbiol.">
        <title>Complete genome sequence of Corynebacterium casei LMG S-19264T (=DSM 44701T), isolated from a smear-ripened cheese.</title>
        <authorList>
            <consortium name="US DOE Joint Genome Institute (JGI-PGF)"/>
            <person name="Walter F."/>
            <person name="Albersmeier A."/>
            <person name="Kalinowski J."/>
            <person name="Ruckert C."/>
        </authorList>
    </citation>
    <scope>NUCLEOTIDE SEQUENCE</scope>
    <source>
        <strain evidence="2">KCTC 12719</strain>
    </source>
</reference>
<reference evidence="2" key="2">
    <citation type="submission" date="2020-09" db="EMBL/GenBank/DDBJ databases">
        <authorList>
            <person name="Sun Q."/>
            <person name="Kim S."/>
        </authorList>
    </citation>
    <scope>NUCLEOTIDE SEQUENCE</scope>
    <source>
        <strain evidence="2">KCTC 12719</strain>
    </source>
</reference>
<proteinExistence type="predicted"/>
<dbReference type="PANTHER" id="PTHR22916">
    <property type="entry name" value="GLYCOSYLTRANSFERASE"/>
    <property type="match status" value="1"/>
</dbReference>
<keyword evidence="2" id="KW-0808">Transferase</keyword>
<dbReference type="CDD" id="cd00761">
    <property type="entry name" value="Glyco_tranf_GTA_type"/>
    <property type="match status" value="1"/>
</dbReference>
<dbReference type="GO" id="GO:0016758">
    <property type="term" value="F:hexosyltransferase activity"/>
    <property type="evidence" value="ECO:0007669"/>
    <property type="project" value="UniProtKB-ARBA"/>
</dbReference>
<dbReference type="PANTHER" id="PTHR22916:SF3">
    <property type="entry name" value="UDP-GLCNAC:BETAGAL BETA-1,3-N-ACETYLGLUCOSAMINYLTRANSFERASE-LIKE PROTEIN 1"/>
    <property type="match status" value="1"/>
</dbReference>
<dbReference type="Pfam" id="PF00535">
    <property type="entry name" value="Glycos_transf_2"/>
    <property type="match status" value="1"/>
</dbReference>
<feature type="domain" description="Glycosyltransferase 2-like" evidence="1">
    <location>
        <begin position="24"/>
        <end position="159"/>
    </location>
</feature>
<name>A0A918S9M7_9FLAO</name>
<dbReference type="Proteomes" id="UP000610456">
    <property type="component" value="Unassembled WGS sequence"/>
</dbReference>
<dbReference type="Gene3D" id="3.90.550.10">
    <property type="entry name" value="Spore Coat Polysaccharide Biosynthesis Protein SpsA, Chain A"/>
    <property type="match status" value="1"/>
</dbReference>
<evidence type="ECO:0000313" key="2">
    <source>
        <dbReference type="EMBL" id="GHA30348.1"/>
    </source>
</evidence>
<organism evidence="2 3">
    <name type="scientific">Salinimicrobium marinum</name>
    <dbReference type="NCBI Taxonomy" id="680283"/>
    <lineage>
        <taxon>Bacteria</taxon>
        <taxon>Pseudomonadati</taxon>
        <taxon>Bacteroidota</taxon>
        <taxon>Flavobacteriia</taxon>
        <taxon>Flavobacteriales</taxon>
        <taxon>Flavobacteriaceae</taxon>
        <taxon>Salinimicrobium</taxon>
    </lineage>
</organism>
<keyword evidence="3" id="KW-1185">Reference proteome</keyword>